<keyword evidence="3" id="KW-1185">Reference proteome</keyword>
<feature type="compositionally biased region" description="Polar residues" evidence="1">
    <location>
        <begin position="119"/>
        <end position="130"/>
    </location>
</feature>
<sequence length="263" mass="28515">MYYDTDSDTTASTSYSNRFTPINSPKGKKIAKANNAAMKTEENDQYPSPIKTEETMEDNLTPTKAPALAANKAANTPTDKSATVTPRKRGRKPAGSATTTPSKKTKKDSGSTEDGEPSTPGNATTPSRATLPSIPASLAAAGPEDRMILRLRDEENRPWTEINKIFVEATNIKVGGSTLRMRYTTMKANFVGISEEDEARLMRIKKEVEEKFEGEKWHRITEAIIQDGGAKYPAAALQKKFKELSKQLNGAANGAAANGGDEK</sequence>
<organism evidence="2 3">
    <name type="scientific">Aspergillus puulaauensis</name>
    <dbReference type="NCBI Taxonomy" id="1220207"/>
    <lineage>
        <taxon>Eukaryota</taxon>
        <taxon>Fungi</taxon>
        <taxon>Dikarya</taxon>
        <taxon>Ascomycota</taxon>
        <taxon>Pezizomycotina</taxon>
        <taxon>Eurotiomycetes</taxon>
        <taxon>Eurotiomycetidae</taxon>
        <taxon>Eurotiales</taxon>
        <taxon>Aspergillaceae</taxon>
        <taxon>Aspergillus</taxon>
    </lineage>
</organism>
<feature type="compositionally biased region" description="Low complexity" evidence="1">
    <location>
        <begin position="1"/>
        <end position="16"/>
    </location>
</feature>
<dbReference type="GeneID" id="64978660"/>
<evidence type="ECO:0008006" key="4">
    <source>
        <dbReference type="Google" id="ProtNLM"/>
    </source>
</evidence>
<dbReference type="RefSeq" id="XP_041560849.1">
    <property type="nucleotide sequence ID" value="XM_041695083.1"/>
</dbReference>
<accession>A0A7R7XXB1</accession>
<dbReference type="AlphaFoldDB" id="A0A7R7XXB1"/>
<protein>
    <recommendedName>
        <fullName evidence="4">Myb-like domain-containing protein</fullName>
    </recommendedName>
</protein>
<reference evidence="2" key="2">
    <citation type="submission" date="2021-02" db="EMBL/GenBank/DDBJ databases">
        <title>Aspergillus puulaauensis MK2 genome sequence.</title>
        <authorList>
            <person name="Futagami T."/>
            <person name="Mori K."/>
            <person name="Kadooka C."/>
            <person name="Tanaka T."/>
        </authorList>
    </citation>
    <scope>NUCLEOTIDE SEQUENCE</scope>
    <source>
        <strain evidence="2">MK2</strain>
    </source>
</reference>
<dbReference type="OrthoDB" id="5375264at2759"/>
<reference evidence="2" key="1">
    <citation type="submission" date="2021-01" db="EMBL/GenBank/DDBJ databases">
        <authorList>
            <consortium name="Aspergillus puulaauensis MK2 genome sequencing consortium"/>
            <person name="Kazuki M."/>
            <person name="Futagami T."/>
        </authorList>
    </citation>
    <scope>NUCLEOTIDE SEQUENCE</scope>
    <source>
        <strain evidence="2">MK2</strain>
    </source>
</reference>
<name>A0A7R7XXB1_9EURO</name>
<feature type="compositionally biased region" description="Low complexity" evidence="1">
    <location>
        <begin position="59"/>
        <end position="78"/>
    </location>
</feature>
<dbReference type="KEGG" id="apuu:APUU_70233A"/>
<dbReference type="EMBL" id="AP024449">
    <property type="protein sequence ID" value="BCS28663.1"/>
    <property type="molecule type" value="Genomic_DNA"/>
</dbReference>
<evidence type="ECO:0000313" key="2">
    <source>
        <dbReference type="EMBL" id="BCS28663.1"/>
    </source>
</evidence>
<feature type="region of interest" description="Disordered" evidence="1">
    <location>
        <begin position="1"/>
        <end position="133"/>
    </location>
</feature>
<evidence type="ECO:0000313" key="3">
    <source>
        <dbReference type="Proteomes" id="UP000654913"/>
    </source>
</evidence>
<evidence type="ECO:0000256" key="1">
    <source>
        <dbReference type="SAM" id="MobiDB-lite"/>
    </source>
</evidence>
<dbReference type="Proteomes" id="UP000654913">
    <property type="component" value="Chromosome 7"/>
</dbReference>
<gene>
    <name evidence="2" type="ORF">APUU_70233A</name>
</gene>
<proteinExistence type="predicted"/>